<organism evidence="1 2">
    <name type="scientific">Oedothorax gibbosus</name>
    <dbReference type="NCBI Taxonomy" id="931172"/>
    <lineage>
        <taxon>Eukaryota</taxon>
        <taxon>Metazoa</taxon>
        <taxon>Ecdysozoa</taxon>
        <taxon>Arthropoda</taxon>
        <taxon>Chelicerata</taxon>
        <taxon>Arachnida</taxon>
        <taxon>Araneae</taxon>
        <taxon>Araneomorphae</taxon>
        <taxon>Entelegynae</taxon>
        <taxon>Araneoidea</taxon>
        <taxon>Linyphiidae</taxon>
        <taxon>Erigoninae</taxon>
        <taxon>Oedothorax</taxon>
    </lineage>
</organism>
<accession>A0AAV6UHL7</accession>
<gene>
    <name evidence="1" type="ORF">JTE90_025129</name>
</gene>
<evidence type="ECO:0000313" key="1">
    <source>
        <dbReference type="EMBL" id="KAG8183569.1"/>
    </source>
</evidence>
<dbReference type="AlphaFoldDB" id="A0AAV6UHL7"/>
<evidence type="ECO:0000313" key="2">
    <source>
        <dbReference type="Proteomes" id="UP000827092"/>
    </source>
</evidence>
<protein>
    <submittedName>
        <fullName evidence="1">Uncharacterized protein</fullName>
    </submittedName>
</protein>
<dbReference type="Proteomes" id="UP000827092">
    <property type="component" value="Unassembled WGS sequence"/>
</dbReference>
<comment type="caution">
    <text evidence="1">The sequence shown here is derived from an EMBL/GenBank/DDBJ whole genome shotgun (WGS) entry which is preliminary data.</text>
</comment>
<sequence>MMRLPSTTTYSTHDVLTLNNDVLTPIQGSEPHLNLVQRSDETITEDHTVPLWSARRSEKLEDYVTKVCRIAVGCMVADTLLFSGSLNIVT</sequence>
<keyword evidence="2" id="KW-1185">Reference proteome</keyword>
<name>A0AAV6UHL7_9ARAC</name>
<proteinExistence type="predicted"/>
<reference evidence="1 2" key="1">
    <citation type="journal article" date="2022" name="Nat. Ecol. Evol.">
        <title>A masculinizing supergene underlies an exaggerated male reproductive morph in a spider.</title>
        <authorList>
            <person name="Hendrickx F."/>
            <person name="De Corte Z."/>
            <person name="Sonet G."/>
            <person name="Van Belleghem S.M."/>
            <person name="Kostlbacher S."/>
            <person name="Vangestel C."/>
        </authorList>
    </citation>
    <scope>NUCLEOTIDE SEQUENCE [LARGE SCALE GENOMIC DNA]</scope>
    <source>
        <strain evidence="1">W744_W776</strain>
    </source>
</reference>
<dbReference type="EMBL" id="JAFNEN010000413">
    <property type="protein sequence ID" value="KAG8183569.1"/>
    <property type="molecule type" value="Genomic_DNA"/>
</dbReference>